<reference evidence="5 6" key="1">
    <citation type="submission" date="2016-11" db="EMBL/GenBank/DDBJ databases">
        <authorList>
            <person name="Varghese N."/>
            <person name="Submissions S."/>
        </authorList>
    </citation>
    <scope>NUCLEOTIDE SEQUENCE [LARGE SCALE GENOMIC DNA]</scope>
    <source>
        <strain evidence="5 6">FD</strain>
    </source>
</reference>
<protein>
    <submittedName>
        <fullName evidence="5">Repressor LexA</fullName>
    </submittedName>
</protein>
<evidence type="ECO:0000313" key="6">
    <source>
        <dbReference type="Proteomes" id="UP000184012"/>
    </source>
</evidence>
<keyword evidence="2" id="KW-0238">DNA-binding</keyword>
<keyword evidence="1" id="KW-0805">Transcription regulation</keyword>
<evidence type="ECO:0000256" key="1">
    <source>
        <dbReference type="ARBA" id="ARBA00023015"/>
    </source>
</evidence>
<dbReference type="PROSITE" id="PS50943">
    <property type="entry name" value="HTH_CROC1"/>
    <property type="match status" value="1"/>
</dbReference>
<dbReference type="Pfam" id="PF00717">
    <property type="entry name" value="Peptidase_S24"/>
    <property type="match status" value="1"/>
</dbReference>
<dbReference type="Pfam" id="PF01381">
    <property type="entry name" value="HTH_3"/>
    <property type="match status" value="1"/>
</dbReference>
<dbReference type="PANTHER" id="PTHR40661:SF1">
    <property type="entry name" value="HTH CRO_C1-TYPE DOMAIN-CONTAINING PROTEIN"/>
    <property type="match status" value="1"/>
</dbReference>
<name>A0AB74F602_9FIRM</name>
<dbReference type="InterPro" id="IPR039418">
    <property type="entry name" value="LexA-like"/>
</dbReference>
<dbReference type="PANTHER" id="PTHR40661">
    <property type="match status" value="1"/>
</dbReference>
<comment type="caution">
    <text evidence="5">The sequence shown here is derived from an EMBL/GenBank/DDBJ whole genome shotgun (WGS) entry which is preliminary data.</text>
</comment>
<dbReference type="Gene3D" id="2.10.109.10">
    <property type="entry name" value="Umud Fragment, subunit A"/>
    <property type="match status" value="1"/>
</dbReference>
<dbReference type="Gene3D" id="1.10.260.40">
    <property type="entry name" value="lambda repressor-like DNA-binding domains"/>
    <property type="match status" value="1"/>
</dbReference>
<dbReference type="SUPFAM" id="SSF51306">
    <property type="entry name" value="LexA/Signal peptidase"/>
    <property type="match status" value="1"/>
</dbReference>
<dbReference type="Proteomes" id="UP000184012">
    <property type="component" value="Unassembled WGS sequence"/>
</dbReference>
<dbReference type="InterPro" id="IPR036286">
    <property type="entry name" value="LexA/Signal_pep-like_sf"/>
</dbReference>
<dbReference type="EMBL" id="FRBP01000020">
    <property type="protein sequence ID" value="SHM54289.1"/>
    <property type="molecule type" value="Genomic_DNA"/>
</dbReference>
<evidence type="ECO:0000259" key="4">
    <source>
        <dbReference type="PROSITE" id="PS50943"/>
    </source>
</evidence>
<dbReference type="SUPFAM" id="SSF47413">
    <property type="entry name" value="lambda repressor-like DNA-binding domains"/>
    <property type="match status" value="1"/>
</dbReference>
<dbReference type="CDD" id="cd06529">
    <property type="entry name" value="S24_LexA-like"/>
    <property type="match status" value="1"/>
</dbReference>
<dbReference type="AlphaFoldDB" id="A0AB74F602"/>
<gene>
    <name evidence="5" type="ORF">SAMN04515649_12023</name>
</gene>
<feature type="domain" description="HTH cro/C1-type" evidence="4">
    <location>
        <begin position="7"/>
        <end position="61"/>
    </location>
</feature>
<dbReference type="InterPro" id="IPR010982">
    <property type="entry name" value="Lambda_DNA-bd_dom_sf"/>
</dbReference>
<dbReference type="RefSeq" id="WP_073383633.1">
    <property type="nucleotide sequence ID" value="NZ_DBGDOQ010000015.1"/>
</dbReference>
<evidence type="ECO:0000313" key="5">
    <source>
        <dbReference type="EMBL" id="SHM54289.1"/>
    </source>
</evidence>
<organism evidence="5 6">
    <name type="scientific">Eubacterium callanderi</name>
    <dbReference type="NCBI Taxonomy" id="53442"/>
    <lineage>
        <taxon>Bacteria</taxon>
        <taxon>Bacillati</taxon>
        <taxon>Bacillota</taxon>
        <taxon>Clostridia</taxon>
        <taxon>Eubacteriales</taxon>
        <taxon>Eubacteriaceae</taxon>
        <taxon>Eubacterium</taxon>
    </lineage>
</organism>
<accession>A0AB74F602</accession>
<dbReference type="GO" id="GO:0003677">
    <property type="term" value="F:DNA binding"/>
    <property type="evidence" value="ECO:0007669"/>
    <property type="project" value="UniProtKB-KW"/>
</dbReference>
<proteinExistence type="predicted"/>
<evidence type="ECO:0000256" key="2">
    <source>
        <dbReference type="ARBA" id="ARBA00023125"/>
    </source>
</evidence>
<dbReference type="CDD" id="cd00093">
    <property type="entry name" value="HTH_XRE"/>
    <property type="match status" value="1"/>
</dbReference>
<dbReference type="SMART" id="SM00530">
    <property type="entry name" value="HTH_XRE"/>
    <property type="match status" value="1"/>
</dbReference>
<sequence>MAFKDRMKEARLKKHLTQEQLSKKIGVAKSTLAGYEGGNREPSMLTVSKIMDALEVDANFLWQDEMENNFPEKVSYDELEIIEKYRLLDNYGKETIGYLLNRELDRQTQINHYHNGADDHSMSNHCNSTSENASDNVIFIDTYTQSASAGTGQYLDDDSFQKLGYPANRVPANTDFAVPVAGDSMEPEYSDGDIVFVERSEDVAFGDIGLFVLNGEGFIKMCDPKGLVSLNPAYSPIKINDDCSFKTIGKILGKL</sequence>
<evidence type="ECO:0000256" key="3">
    <source>
        <dbReference type="ARBA" id="ARBA00023163"/>
    </source>
</evidence>
<dbReference type="InterPro" id="IPR015927">
    <property type="entry name" value="Peptidase_S24_S26A/B/C"/>
</dbReference>
<dbReference type="InterPro" id="IPR001387">
    <property type="entry name" value="Cro/C1-type_HTH"/>
</dbReference>
<keyword evidence="3" id="KW-0804">Transcription</keyword>